<dbReference type="AlphaFoldDB" id="A0A6J4JYH7"/>
<proteinExistence type="predicted"/>
<name>A0A6J4JYH7_9ACTN</name>
<feature type="non-terminal residue" evidence="2">
    <location>
        <position position="1"/>
    </location>
</feature>
<evidence type="ECO:0000256" key="1">
    <source>
        <dbReference type="SAM" id="MobiDB-lite"/>
    </source>
</evidence>
<feature type="region of interest" description="Disordered" evidence="1">
    <location>
        <begin position="1"/>
        <end position="115"/>
    </location>
</feature>
<organism evidence="2">
    <name type="scientific">uncultured Friedmanniella sp</name>
    <dbReference type="NCBI Taxonomy" id="335381"/>
    <lineage>
        <taxon>Bacteria</taxon>
        <taxon>Bacillati</taxon>
        <taxon>Actinomycetota</taxon>
        <taxon>Actinomycetes</taxon>
        <taxon>Propionibacteriales</taxon>
        <taxon>Nocardioidaceae</taxon>
        <taxon>Friedmanniella</taxon>
        <taxon>environmental samples</taxon>
    </lineage>
</organism>
<protein>
    <submittedName>
        <fullName evidence="2">Uncharacterized protein</fullName>
    </submittedName>
</protein>
<feature type="compositionally biased region" description="Basic residues" evidence="1">
    <location>
        <begin position="93"/>
        <end position="106"/>
    </location>
</feature>
<evidence type="ECO:0000313" key="2">
    <source>
        <dbReference type="EMBL" id="CAA9290619.1"/>
    </source>
</evidence>
<sequence length="115" mass="12533">AGTGVPGDRVPGGTDRRAAQPADRPRRSARRPDRGSCRRPPGAAHRWRDPDPAGPDRRRGQRRGAGGPADRPAGPEPAVDDHGRQGLDLASDHRRRLGDRPRRRAGRWLADRPGL</sequence>
<feature type="compositionally biased region" description="Basic and acidic residues" evidence="1">
    <location>
        <begin position="46"/>
        <end position="58"/>
    </location>
</feature>
<gene>
    <name evidence="2" type="ORF">AVDCRST_MAG61-289</name>
</gene>
<dbReference type="EMBL" id="CADCTT010000019">
    <property type="protein sequence ID" value="CAA9290619.1"/>
    <property type="molecule type" value="Genomic_DNA"/>
</dbReference>
<reference evidence="2" key="1">
    <citation type="submission" date="2020-02" db="EMBL/GenBank/DDBJ databases">
        <authorList>
            <person name="Meier V. D."/>
        </authorList>
    </citation>
    <scope>NUCLEOTIDE SEQUENCE</scope>
    <source>
        <strain evidence="2">AVDCRST_MAG61</strain>
    </source>
</reference>
<feature type="compositionally biased region" description="Basic and acidic residues" evidence="1">
    <location>
        <begin position="14"/>
        <end position="36"/>
    </location>
</feature>
<accession>A0A6J4JYH7</accession>
<feature type="non-terminal residue" evidence="2">
    <location>
        <position position="115"/>
    </location>
</feature>